<organism evidence="4 5">
    <name type="scientific">Exidia glandulosa HHB12029</name>
    <dbReference type="NCBI Taxonomy" id="1314781"/>
    <lineage>
        <taxon>Eukaryota</taxon>
        <taxon>Fungi</taxon>
        <taxon>Dikarya</taxon>
        <taxon>Basidiomycota</taxon>
        <taxon>Agaricomycotina</taxon>
        <taxon>Agaricomycetes</taxon>
        <taxon>Auriculariales</taxon>
        <taxon>Exidiaceae</taxon>
        <taxon>Exidia</taxon>
    </lineage>
</organism>
<name>A0A165CH27_EXIGL</name>
<dbReference type="Proteomes" id="UP000077266">
    <property type="component" value="Unassembled WGS sequence"/>
</dbReference>
<dbReference type="InterPro" id="IPR036188">
    <property type="entry name" value="FAD/NAD-bd_sf"/>
</dbReference>
<evidence type="ECO:0000313" key="4">
    <source>
        <dbReference type="EMBL" id="KZV82441.1"/>
    </source>
</evidence>
<protein>
    <recommendedName>
        <fullName evidence="6">FAD/NAD(P)-binding domain-containing protein</fullName>
    </recommendedName>
</protein>
<accession>A0A165CH27</accession>
<evidence type="ECO:0000256" key="1">
    <source>
        <dbReference type="ARBA" id="ARBA00022630"/>
    </source>
</evidence>
<keyword evidence="2" id="KW-0274">FAD</keyword>
<keyword evidence="1" id="KW-0285">Flavoprotein</keyword>
<proteinExistence type="predicted"/>
<reference evidence="4 5" key="1">
    <citation type="journal article" date="2016" name="Mol. Biol. Evol.">
        <title>Comparative Genomics of Early-Diverging Mushroom-Forming Fungi Provides Insights into the Origins of Lignocellulose Decay Capabilities.</title>
        <authorList>
            <person name="Nagy L.G."/>
            <person name="Riley R."/>
            <person name="Tritt A."/>
            <person name="Adam C."/>
            <person name="Daum C."/>
            <person name="Floudas D."/>
            <person name="Sun H."/>
            <person name="Yadav J.S."/>
            <person name="Pangilinan J."/>
            <person name="Larsson K.H."/>
            <person name="Matsuura K."/>
            <person name="Barry K."/>
            <person name="Labutti K."/>
            <person name="Kuo R."/>
            <person name="Ohm R.A."/>
            <person name="Bhattacharya S.S."/>
            <person name="Shirouzu T."/>
            <person name="Yoshinaga Y."/>
            <person name="Martin F.M."/>
            <person name="Grigoriev I.V."/>
            <person name="Hibbett D.S."/>
        </authorList>
    </citation>
    <scope>NUCLEOTIDE SEQUENCE [LARGE SCALE GENOMIC DNA]</scope>
    <source>
        <strain evidence="4 5">HHB12029</strain>
    </source>
</reference>
<dbReference type="EMBL" id="KV426323">
    <property type="protein sequence ID" value="KZV82441.1"/>
    <property type="molecule type" value="Genomic_DNA"/>
</dbReference>
<sequence length="300" mass="34021">MYYRRPDVYDGRNVVVVGGGPSGWDLVRLLSRHAKTLYWSRDPERRNRANAEFLPAPRGTLNVPRISSLSGGVVHLQDGRQLQDVDAIILATGYEIRMPFLTAGGCLDELEHTQPQPPDVLTTNSYYIHPLYEHTLSLDTRYPLGSLYFNGIIIYNPTGMTDYGQALFTAYTIANPALLESRDELFAALKAREARVNKGYGALFGHLAGGSHEDLLVNYLRDRGLAGQPGIPPLGVNFTDPWRVFALEHGLEIHTAWYAGLEEQGEEWEKRLTHGRRTEEDYVRLMHEVVEWWAHKKQHL</sequence>
<evidence type="ECO:0008006" key="6">
    <source>
        <dbReference type="Google" id="ProtNLM"/>
    </source>
</evidence>
<dbReference type="InParanoid" id="A0A165CH27"/>
<gene>
    <name evidence="4" type="ORF">EXIGLDRAFT_843705</name>
</gene>
<dbReference type="STRING" id="1314781.A0A165CH27"/>
<dbReference type="OrthoDB" id="66881at2759"/>
<dbReference type="AlphaFoldDB" id="A0A165CH27"/>
<dbReference type="SUPFAM" id="SSF51905">
    <property type="entry name" value="FAD/NAD(P)-binding domain"/>
    <property type="match status" value="1"/>
</dbReference>
<keyword evidence="3" id="KW-0560">Oxidoreductase</keyword>
<dbReference type="PANTHER" id="PTHR23023">
    <property type="entry name" value="DIMETHYLANILINE MONOOXYGENASE"/>
    <property type="match status" value="1"/>
</dbReference>
<keyword evidence="5" id="KW-1185">Reference proteome</keyword>
<evidence type="ECO:0000313" key="5">
    <source>
        <dbReference type="Proteomes" id="UP000077266"/>
    </source>
</evidence>
<dbReference type="InterPro" id="IPR050346">
    <property type="entry name" value="FMO-like"/>
</dbReference>
<dbReference type="Gene3D" id="3.50.50.60">
    <property type="entry name" value="FAD/NAD(P)-binding domain"/>
    <property type="match status" value="2"/>
</dbReference>
<evidence type="ECO:0000256" key="2">
    <source>
        <dbReference type="ARBA" id="ARBA00022827"/>
    </source>
</evidence>
<dbReference type="GO" id="GO:0016491">
    <property type="term" value="F:oxidoreductase activity"/>
    <property type="evidence" value="ECO:0007669"/>
    <property type="project" value="UniProtKB-KW"/>
</dbReference>
<evidence type="ECO:0000256" key="3">
    <source>
        <dbReference type="ARBA" id="ARBA00023002"/>
    </source>
</evidence>